<evidence type="ECO:0000256" key="5">
    <source>
        <dbReference type="SAM" id="MobiDB-lite"/>
    </source>
</evidence>
<keyword evidence="4" id="KW-0560">Oxidoreductase</keyword>
<dbReference type="InterPro" id="IPR050315">
    <property type="entry name" value="FAD-oxidoreductase_2"/>
</dbReference>
<sequence>MEQNKPARRVVVVGGGNAALCAAISARENGAEVIVLERAPKDLRGGNSAFTAGAMRFAYEGEEDIRELVTDLSEAELEITDFGTYPAATFLDDLARVTDYRTDPELATTLVDNSFETLKWMRDHGVRFLPIYGRQAFKVDGRFKFWGGLTLETVGGGPGLIQMLTDEADRLDIDIRYHTRAVRLRRGAQGVHGVVVVQDGAESEIECDAVVLAAGGFQSNAEWRTRYLGTGWDVAKVRGTRYNTGDGIRMALDIGASAAGNWSGAHAVQWDANAPEFGDLEVGDGFQKHSYPFGILVNADGRRFLDEGYDFRNYTYARYGREVLAQPGLRAWQVFDQKVVHLLRDEYRIKQVTKIKGDTIEELARKMVGIDEEQFVATVREYNAAVDTGTPFDPNVKDGRSTSGLEPNKSNWANTLTDGPFEAYEVTCGLTFTFGGVRVDPEAQVLDDDAAPIPGLYACGEMAAGIFYFNYPGGSGLTNGSVFGRIAGRNAATA</sequence>
<evidence type="ECO:0000313" key="7">
    <source>
        <dbReference type="EMBL" id="GAA1513035.1"/>
    </source>
</evidence>
<gene>
    <name evidence="7" type="primary">tcuA_1</name>
    <name evidence="7" type="ORF">GCM10009788_16940</name>
</gene>
<dbReference type="Proteomes" id="UP001500842">
    <property type="component" value="Unassembled WGS sequence"/>
</dbReference>
<feature type="region of interest" description="Disordered" evidence="5">
    <location>
        <begin position="390"/>
        <end position="411"/>
    </location>
</feature>
<feature type="compositionally biased region" description="Polar residues" evidence="5">
    <location>
        <begin position="401"/>
        <end position="411"/>
    </location>
</feature>
<dbReference type="PANTHER" id="PTHR43400">
    <property type="entry name" value="FUMARATE REDUCTASE"/>
    <property type="match status" value="1"/>
</dbReference>
<name>A0ABN2A8C6_9ACTN</name>
<keyword evidence="3" id="KW-0274">FAD</keyword>
<reference evidence="7 8" key="1">
    <citation type="journal article" date="2019" name="Int. J. Syst. Evol. Microbiol.">
        <title>The Global Catalogue of Microorganisms (GCM) 10K type strain sequencing project: providing services to taxonomists for standard genome sequencing and annotation.</title>
        <authorList>
            <consortium name="The Broad Institute Genomics Platform"/>
            <consortium name="The Broad Institute Genome Sequencing Center for Infectious Disease"/>
            <person name="Wu L."/>
            <person name="Ma J."/>
        </authorList>
    </citation>
    <scope>NUCLEOTIDE SEQUENCE [LARGE SCALE GENOMIC DNA]</scope>
    <source>
        <strain evidence="7 8">JCM 14942</strain>
    </source>
</reference>
<evidence type="ECO:0000313" key="8">
    <source>
        <dbReference type="Proteomes" id="UP001500842"/>
    </source>
</evidence>
<evidence type="ECO:0000256" key="4">
    <source>
        <dbReference type="ARBA" id="ARBA00023002"/>
    </source>
</evidence>
<dbReference type="InterPro" id="IPR036188">
    <property type="entry name" value="FAD/NAD-bd_sf"/>
</dbReference>
<dbReference type="InterPro" id="IPR027477">
    <property type="entry name" value="Succ_DH/fumarate_Rdtase_cat_sf"/>
</dbReference>
<keyword evidence="8" id="KW-1185">Reference proteome</keyword>
<evidence type="ECO:0000256" key="3">
    <source>
        <dbReference type="ARBA" id="ARBA00022827"/>
    </source>
</evidence>
<dbReference type="SUPFAM" id="SSF56425">
    <property type="entry name" value="Succinate dehydrogenase/fumarate reductase flavoprotein, catalytic domain"/>
    <property type="match status" value="1"/>
</dbReference>
<dbReference type="Pfam" id="PF00890">
    <property type="entry name" value="FAD_binding_2"/>
    <property type="match status" value="1"/>
</dbReference>
<dbReference type="SUPFAM" id="SSF51905">
    <property type="entry name" value="FAD/NAD(P)-binding domain"/>
    <property type="match status" value="1"/>
</dbReference>
<organism evidence="7 8">
    <name type="scientific">Nocardioides humi</name>
    <dbReference type="NCBI Taxonomy" id="449461"/>
    <lineage>
        <taxon>Bacteria</taxon>
        <taxon>Bacillati</taxon>
        <taxon>Actinomycetota</taxon>
        <taxon>Actinomycetes</taxon>
        <taxon>Propionibacteriales</taxon>
        <taxon>Nocardioidaceae</taxon>
        <taxon>Nocardioides</taxon>
    </lineage>
</organism>
<proteinExistence type="predicted"/>
<evidence type="ECO:0000256" key="2">
    <source>
        <dbReference type="ARBA" id="ARBA00022630"/>
    </source>
</evidence>
<comment type="caution">
    <text evidence="7">The sequence shown here is derived from an EMBL/GenBank/DDBJ whole genome shotgun (WGS) entry which is preliminary data.</text>
</comment>
<protein>
    <submittedName>
        <fullName evidence="7">FAD-dependent tricarballylate dehydrogenase TcuA</fullName>
    </submittedName>
</protein>
<dbReference type="Gene3D" id="3.50.50.60">
    <property type="entry name" value="FAD/NAD(P)-binding domain"/>
    <property type="match status" value="1"/>
</dbReference>
<keyword evidence="2" id="KW-0285">Flavoprotein</keyword>
<evidence type="ECO:0000259" key="6">
    <source>
        <dbReference type="Pfam" id="PF00890"/>
    </source>
</evidence>
<dbReference type="InterPro" id="IPR003953">
    <property type="entry name" value="FAD-dep_OxRdtase_2_FAD-bd"/>
</dbReference>
<dbReference type="NCBIfam" id="NF006130">
    <property type="entry name" value="PRK08274.1"/>
    <property type="match status" value="1"/>
</dbReference>
<dbReference type="EMBL" id="BAAAOR010000014">
    <property type="protein sequence ID" value="GAA1513035.1"/>
    <property type="molecule type" value="Genomic_DNA"/>
</dbReference>
<evidence type="ECO:0000256" key="1">
    <source>
        <dbReference type="ARBA" id="ARBA00001974"/>
    </source>
</evidence>
<dbReference type="Gene3D" id="3.90.700.10">
    <property type="entry name" value="Succinate dehydrogenase/fumarate reductase flavoprotein, catalytic domain"/>
    <property type="match status" value="1"/>
</dbReference>
<comment type="cofactor">
    <cofactor evidence="1">
        <name>FAD</name>
        <dbReference type="ChEBI" id="CHEBI:57692"/>
    </cofactor>
</comment>
<dbReference type="RefSeq" id="WP_344111755.1">
    <property type="nucleotide sequence ID" value="NZ_BAAAOR010000014.1"/>
</dbReference>
<accession>A0ABN2A8C6</accession>
<dbReference type="PANTHER" id="PTHR43400:SF7">
    <property type="entry name" value="FAD-DEPENDENT OXIDOREDUCTASE 2 FAD BINDING DOMAIN-CONTAINING PROTEIN"/>
    <property type="match status" value="1"/>
</dbReference>
<feature type="domain" description="FAD-dependent oxidoreductase 2 FAD-binding" evidence="6">
    <location>
        <begin position="10"/>
        <end position="475"/>
    </location>
</feature>